<dbReference type="Gene3D" id="1.20.120.1760">
    <property type="match status" value="1"/>
</dbReference>
<protein>
    <recommendedName>
        <fullName evidence="5">CDP-diacylglycerol--glycerol-3-phosphate 3-phosphatidyltransferase</fullName>
        <ecNumber evidence="4">2.7.8.5</ecNumber>
    </recommendedName>
</protein>
<evidence type="ECO:0000256" key="14">
    <source>
        <dbReference type="ARBA" id="ARBA00048586"/>
    </source>
</evidence>
<dbReference type="PROSITE" id="PS00379">
    <property type="entry name" value="CDP_ALCOHOL_P_TRANSF"/>
    <property type="match status" value="1"/>
</dbReference>
<sequence length="224" mass="25977">MLVQEKKPKELLEDRIFTVSNFLSVSRVFLLPFFITFTKTYMEDPEKTEFLIYAVLTCIGAVITDYLDGFLARLLNQESVLGRYLDPVCDKIVTVGGLSVIVHYFRFPSWILVAYVIREILGVWLGSFLYLKRGIQGKPNWWGKFGVGLVAVAVLWYMCLPLIELQIVGESFLKHPEYSGYVLVLILSIGIFAYSKRYWNIVFHPEKIQIDPEDKKTRKKYELV</sequence>
<feature type="transmembrane region" description="Helical" evidence="16">
    <location>
        <begin position="178"/>
        <end position="195"/>
    </location>
</feature>
<evidence type="ECO:0000256" key="16">
    <source>
        <dbReference type="SAM" id="Phobius"/>
    </source>
</evidence>
<organism evidence="17 18">
    <name type="scientific">Leptospira tipperaryensis</name>
    <dbReference type="NCBI Taxonomy" id="2564040"/>
    <lineage>
        <taxon>Bacteria</taxon>
        <taxon>Pseudomonadati</taxon>
        <taxon>Spirochaetota</taxon>
        <taxon>Spirochaetia</taxon>
        <taxon>Leptospirales</taxon>
        <taxon>Leptospiraceae</taxon>
        <taxon>Leptospira</taxon>
    </lineage>
</organism>
<dbReference type="EMBL" id="CP015217">
    <property type="protein sequence ID" value="AOP33902.1"/>
    <property type="molecule type" value="Genomic_DNA"/>
</dbReference>
<dbReference type="PANTHER" id="PTHR14269">
    <property type="entry name" value="CDP-DIACYLGLYCEROL--GLYCEROL-3-PHOSPHATE 3-PHOSPHATIDYLTRANSFERASE-RELATED"/>
    <property type="match status" value="1"/>
</dbReference>
<evidence type="ECO:0000256" key="4">
    <source>
        <dbReference type="ARBA" id="ARBA00013170"/>
    </source>
</evidence>
<dbReference type="Proteomes" id="UP000094197">
    <property type="component" value="Chromosome 1"/>
</dbReference>
<keyword evidence="8 16" id="KW-0812">Transmembrane</keyword>
<evidence type="ECO:0000256" key="8">
    <source>
        <dbReference type="ARBA" id="ARBA00022692"/>
    </source>
</evidence>
<keyword evidence="7 15" id="KW-0808">Transferase</keyword>
<evidence type="ECO:0000256" key="3">
    <source>
        <dbReference type="ARBA" id="ARBA00010441"/>
    </source>
</evidence>
<keyword evidence="10" id="KW-0443">Lipid metabolism</keyword>
<feature type="transmembrane region" description="Helical" evidence="16">
    <location>
        <begin position="143"/>
        <end position="163"/>
    </location>
</feature>
<dbReference type="InterPro" id="IPR050324">
    <property type="entry name" value="CDP-alcohol_PTase-I"/>
</dbReference>
<evidence type="ECO:0000313" key="18">
    <source>
        <dbReference type="Proteomes" id="UP000094197"/>
    </source>
</evidence>
<dbReference type="RefSeq" id="WP_069607133.1">
    <property type="nucleotide sequence ID" value="NZ_CP015217.1"/>
</dbReference>
<evidence type="ECO:0000256" key="9">
    <source>
        <dbReference type="ARBA" id="ARBA00022989"/>
    </source>
</evidence>
<name>A0A1D7UWC4_9LEPT</name>
<dbReference type="Pfam" id="PF01066">
    <property type="entry name" value="CDP-OH_P_transf"/>
    <property type="match status" value="1"/>
</dbReference>
<feature type="transmembrane region" description="Helical" evidence="16">
    <location>
        <begin position="50"/>
        <end position="67"/>
    </location>
</feature>
<keyword evidence="9 16" id="KW-1133">Transmembrane helix</keyword>
<dbReference type="InterPro" id="IPR004570">
    <property type="entry name" value="Phosphatidylglycerol_P_synth"/>
</dbReference>
<comment type="catalytic activity">
    <reaction evidence="14">
        <text>a CDP-1,2-diacyl-sn-glycerol + sn-glycerol 3-phosphate = a 1,2-diacyl-sn-glycero-3-phospho-(1'-sn-glycero-3'-phosphate) + CMP + H(+)</text>
        <dbReference type="Rhea" id="RHEA:12593"/>
        <dbReference type="ChEBI" id="CHEBI:15378"/>
        <dbReference type="ChEBI" id="CHEBI:57597"/>
        <dbReference type="ChEBI" id="CHEBI:58332"/>
        <dbReference type="ChEBI" id="CHEBI:60110"/>
        <dbReference type="ChEBI" id="CHEBI:60377"/>
        <dbReference type="EC" id="2.7.8.5"/>
    </reaction>
</comment>
<dbReference type="AlphaFoldDB" id="A0A1D7UWC4"/>
<dbReference type="GO" id="GO:0008444">
    <property type="term" value="F:CDP-diacylglycerol-glycerol-3-phosphate 3-phosphatidyltransferase activity"/>
    <property type="evidence" value="ECO:0007669"/>
    <property type="project" value="UniProtKB-EC"/>
</dbReference>
<dbReference type="OrthoDB" id="9796672at2"/>
<dbReference type="EC" id="2.7.8.5" evidence="4"/>
<evidence type="ECO:0000313" key="17">
    <source>
        <dbReference type="EMBL" id="AOP33902.1"/>
    </source>
</evidence>
<accession>A0A1D7UWC4</accession>
<evidence type="ECO:0000256" key="13">
    <source>
        <dbReference type="ARBA" id="ARBA00023264"/>
    </source>
</evidence>
<dbReference type="KEGG" id="laj:A0128_08660"/>
<dbReference type="GO" id="GO:0016020">
    <property type="term" value="C:membrane"/>
    <property type="evidence" value="ECO:0007669"/>
    <property type="project" value="UniProtKB-SubCell"/>
</dbReference>
<reference evidence="17 18" key="1">
    <citation type="submission" date="2016-04" db="EMBL/GenBank/DDBJ databases">
        <title>Complete genome seqeunce of Leptospira alstonii serovar Room22.</title>
        <authorList>
            <person name="Nally J.E."/>
            <person name="Bayles D.O."/>
            <person name="Hurley D."/>
            <person name="Fanning S."/>
            <person name="McMahon B.J."/>
            <person name="Arent Z."/>
        </authorList>
    </citation>
    <scope>NUCLEOTIDE SEQUENCE [LARGE SCALE GENOMIC DNA]</scope>
    <source>
        <strain evidence="17 18">GWTS #1</strain>
    </source>
</reference>
<proteinExistence type="inferred from homology"/>
<keyword evidence="12" id="KW-0594">Phospholipid biosynthesis</keyword>
<comment type="subcellular location">
    <subcellularLocation>
        <location evidence="1">Membrane</location>
        <topology evidence="1">Multi-pass membrane protein</topology>
    </subcellularLocation>
</comment>
<evidence type="ECO:0000256" key="1">
    <source>
        <dbReference type="ARBA" id="ARBA00004141"/>
    </source>
</evidence>
<evidence type="ECO:0000256" key="6">
    <source>
        <dbReference type="ARBA" id="ARBA00022516"/>
    </source>
</evidence>
<dbReference type="FunFam" id="1.20.120.1760:FF:000023">
    <property type="entry name" value="Putative CDP-diacylglycerol--glycerol-3-phosphate 3-phosphatidyltransferase"/>
    <property type="match status" value="1"/>
</dbReference>
<dbReference type="InterPro" id="IPR000462">
    <property type="entry name" value="CDP-OH_P_trans"/>
</dbReference>
<dbReference type="PIRSF" id="PIRSF000847">
    <property type="entry name" value="Phos_ph_gly_syn"/>
    <property type="match status" value="1"/>
</dbReference>
<comment type="pathway">
    <text evidence="2">Phospholipid metabolism; phosphatidylglycerol biosynthesis; phosphatidylglycerol from CDP-diacylglycerol: step 1/2.</text>
</comment>
<dbReference type="InterPro" id="IPR048254">
    <property type="entry name" value="CDP_ALCOHOL_P_TRANSF_CS"/>
</dbReference>
<evidence type="ECO:0000256" key="10">
    <source>
        <dbReference type="ARBA" id="ARBA00023098"/>
    </source>
</evidence>
<evidence type="ECO:0000256" key="15">
    <source>
        <dbReference type="RuleBase" id="RU003750"/>
    </source>
</evidence>
<evidence type="ECO:0000256" key="11">
    <source>
        <dbReference type="ARBA" id="ARBA00023136"/>
    </source>
</evidence>
<feature type="transmembrane region" description="Helical" evidence="16">
    <location>
        <begin position="16"/>
        <end position="38"/>
    </location>
</feature>
<evidence type="ECO:0000256" key="5">
    <source>
        <dbReference type="ARBA" id="ARBA00014944"/>
    </source>
</evidence>
<evidence type="ECO:0000256" key="12">
    <source>
        <dbReference type="ARBA" id="ARBA00023209"/>
    </source>
</evidence>
<dbReference type="GO" id="GO:0046474">
    <property type="term" value="P:glycerophospholipid biosynthetic process"/>
    <property type="evidence" value="ECO:0007669"/>
    <property type="project" value="TreeGrafter"/>
</dbReference>
<dbReference type="InterPro" id="IPR043130">
    <property type="entry name" value="CDP-OH_PTrfase_TM_dom"/>
</dbReference>
<gene>
    <name evidence="17" type="ORF">A0128_08660</name>
</gene>
<keyword evidence="18" id="KW-1185">Reference proteome</keyword>
<keyword evidence="13" id="KW-1208">Phospholipid metabolism</keyword>
<keyword evidence="11 16" id="KW-0472">Membrane</keyword>
<feature type="transmembrane region" description="Helical" evidence="16">
    <location>
        <begin position="111"/>
        <end position="131"/>
    </location>
</feature>
<evidence type="ECO:0000256" key="2">
    <source>
        <dbReference type="ARBA" id="ARBA00005042"/>
    </source>
</evidence>
<comment type="similarity">
    <text evidence="3 15">Belongs to the CDP-alcohol phosphatidyltransferase class-I family.</text>
</comment>
<keyword evidence="6" id="KW-0444">Lipid biosynthesis</keyword>
<dbReference type="PANTHER" id="PTHR14269:SF62">
    <property type="entry name" value="CDP-DIACYLGLYCEROL--GLYCEROL-3-PHOSPHATE 3-PHOSPHATIDYLTRANSFERASE 1, CHLOROPLASTIC"/>
    <property type="match status" value="1"/>
</dbReference>
<evidence type="ECO:0000256" key="7">
    <source>
        <dbReference type="ARBA" id="ARBA00022679"/>
    </source>
</evidence>